<evidence type="ECO:0000313" key="3">
    <source>
        <dbReference type="EMBL" id="KAK3256605.1"/>
    </source>
</evidence>
<evidence type="ECO:0000256" key="1">
    <source>
        <dbReference type="ARBA" id="ARBA00022801"/>
    </source>
</evidence>
<gene>
    <name evidence="4" type="ORF">CYMTET_28797</name>
    <name evidence="3" type="ORF">CYMTET_34265</name>
</gene>
<keyword evidence="2" id="KW-0732">Signal</keyword>
<evidence type="ECO:0000256" key="2">
    <source>
        <dbReference type="SAM" id="SignalP"/>
    </source>
</evidence>
<dbReference type="AlphaFoldDB" id="A0AAE0FBJ0"/>
<dbReference type="Pfam" id="PF04371">
    <property type="entry name" value="PAD_porph"/>
    <property type="match status" value="2"/>
</dbReference>
<dbReference type="SUPFAM" id="SSF55909">
    <property type="entry name" value="Pentein"/>
    <property type="match status" value="1"/>
</dbReference>
<sequence>MLPPFVVAGLLFAASVSALDSDWYAPAYTETQEAIYLLATEDVYVRPDHFSDGPTTPLQVQAQITKALEPHVQVRIMVQPGTGQQKSFVQELERIHANYPSDNITFLEVVHCDIWTRDTGPIWLKRSLGANTSTKSGTGNMTLRDVVSTRMMVQPVFTLWGYNVGGHVRGPWASCDVPNRVPQQLSPLLGIPYTSSQYATEGGDKSFNGRGSVVMNKAVELQRNPNMSLSSIEALAKEELHVRHVVWTEQGVSDDDQSFRGPLDGAGGVRVYTPIGTGGHVDEFARFVGPRTVVLARVNERQRKTSPIAAETHKRLERDYQLLLQQKDQDGQPLQVVRMPFPDELVLTVNRTESVYDQLAQLPELNLTGSTAPINIVLAASYTNYVIANDVILLPNYYKPGRPKYMLETDNQALATMQALFPDRSIVQINPEPVNAGGGGLNCITNNQPA</sequence>
<organism evidence="3 5">
    <name type="scientific">Cymbomonas tetramitiformis</name>
    <dbReference type="NCBI Taxonomy" id="36881"/>
    <lineage>
        <taxon>Eukaryota</taxon>
        <taxon>Viridiplantae</taxon>
        <taxon>Chlorophyta</taxon>
        <taxon>Pyramimonadophyceae</taxon>
        <taxon>Pyramimonadales</taxon>
        <taxon>Pyramimonadaceae</taxon>
        <taxon>Cymbomonas</taxon>
    </lineage>
</organism>
<dbReference type="InterPro" id="IPR007466">
    <property type="entry name" value="Peptidyl-Arg-deiminase_porph"/>
</dbReference>
<feature type="chain" id="PRO_5042442675" description="Agmatine deiminase" evidence="2">
    <location>
        <begin position="19"/>
        <end position="450"/>
    </location>
</feature>
<evidence type="ECO:0000313" key="5">
    <source>
        <dbReference type="Proteomes" id="UP001190700"/>
    </source>
</evidence>
<protein>
    <recommendedName>
        <fullName evidence="6">Agmatine deiminase</fullName>
    </recommendedName>
</protein>
<dbReference type="EMBL" id="LGRX02021502">
    <property type="protein sequence ID" value="KAK3256605.1"/>
    <property type="molecule type" value="Genomic_DNA"/>
</dbReference>
<keyword evidence="1" id="KW-0378">Hydrolase</keyword>
<dbReference type="PANTHER" id="PTHR31377">
    <property type="entry name" value="AGMATINE DEIMINASE-RELATED"/>
    <property type="match status" value="1"/>
</dbReference>
<comment type="caution">
    <text evidence="3">The sequence shown here is derived from an EMBL/GenBank/DDBJ whole genome shotgun (WGS) entry which is preliminary data.</text>
</comment>
<dbReference type="GO" id="GO:0047632">
    <property type="term" value="F:agmatine deiminase activity"/>
    <property type="evidence" value="ECO:0007669"/>
    <property type="project" value="TreeGrafter"/>
</dbReference>
<accession>A0AAE0FBJ0</accession>
<evidence type="ECO:0008006" key="6">
    <source>
        <dbReference type="Google" id="ProtNLM"/>
    </source>
</evidence>
<dbReference type="GO" id="GO:0009446">
    <property type="term" value="P:putrescine biosynthetic process"/>
    <property type="evidence" value="ECO:0007669"/>
    <property type="project" value="InterPro"/>
</dbReference>
<dbReference type="EMBL" id="LGRX02016282">
    <property type="protein sequence ID" value="KAK3262341.1"/>
    <property type="molecule type" value="Genomic_DNA"/>
</dbReference>
<dbReference type="Gene3D" id="3.75.10.10">
    <property type="entry name" value="L-arginine/glycine Amidinotransferase, Chain A"/>
    <property type="match status" value="1"/>
</dbReference>
<dbReference type="GO" id="GO:0004668">
    <property type="term" value="F:protein-arginine deiminase activity"/>
    <property type="evidence" value="ECO:0007669"/>
    <property type="project" value="InterPro"/>
</dbReference>
<reference evidence="3 5" key="1">
    <citation type="journal article" date="2015" name="Genome Biol. Evol.">
        <title>Comparative Genomics of a Bacterivorous Green Alga Reveals Evolutionary Causalities and Consequences of Phago-Mixotrophic Mode of Nutrition.</title>
        <authorList>
            <person name="Burns J.A."/>
            <person name="Paasch A."/>
            <person name="Narechania A."/>
            <person name="Kim E."/>
        </authorList>
    </citation>
    <scope>NUCLEOTIDE SEQUENCE [LARGE SCALE GENOMIC DNA]</scope>
    <source>
        <strain evidence="3">PLY_AMNH</strain>
    </source>
</reference>
<proteinExistence type="predicted"/>
<name>A0AAE0FBJ0_9CHLO</name>
<reference evidence="3" key="2">
    <citation type="submission" date="2023-06" db="EMBL/GenBank/DDBJ databases">
        <title>Long-read-based genome assembly of the green algal bacterivore Cymbomonas tetramitiformis.</title>
        <authorList>
            <person name="Gyaltshen Y."/>
            <person name="Rozenberg A."/>
            <person name="Paasch A."/>
            <person name="Burns J.A."/>
            <person name="Warring S."/>
            <person name="Larson R."/>
            <person name="Maurer-Alcala X."/>
            <person name="Dacks J."/>
            <person name="Kim E."/>
        </authorList>
    </citation>
    <scope>NUCLEOTIDE SEQUENCE</scope>
    <source>
        <strain evidence="3">PLY_AMNH</strain>
    </source>
</reference>
<keyword evidence="5" id="KW-1185">Reference proteome</keyword>
<dbReference type="PANTHER" id="PTHR31377:SF0">
    <property type="entry name" value="AGMATINE DEIMINASE-RELATED"/>
    <property type="match status" value="1"/>
</dbReference>
<evidence type="ECO:0000313" key="4">
    <source>
        <dbReference type="EMBL" id="KAK3262341.1"/>
    </source>
</evidence>
<feature type="signal peptide" evidence="2">
    <location>
        <begin position="1"/>
        <end position="18"/>
    </location>
</feature>
<dbReference type="Proteomes" id="UP001190700">
    <property type="component" value="Unassembled WGS sequence"/>
</dbReference>